<feature type="compositionally biased region" description="Polar residues" evidence="1">
    <location>
        <begin position="53"/>
        <end position="64"/>
    </location>
</feature>
<accession>A0A928VSC9</accession>
<comment type="caution">
    <text evidence="2">The sequence shown here is derived from an EMBL/GenBank/DDBJ whole genome shotgun (WGS) entry which is preliminary data.</text>
</comment>
<dbReference type="RefSeq" id="WP_264326920.1">
    <property type="nucleotide sequence ID" value="NZ_JADEXQ010000088.1"/>
</dbReference>
<gene>
    <name evidence="2" type="ORF">IQ266_20365</name>
</gene>
<dbReference type="Proteomes" id="UP000625316">
    <property type="component" value="Unassembled WGS sequence"/>
</dbReference>
<name>A0A928VSC9_9CYAN</name>
<keyword evidence="3" id="KW-1185">Reference proteome</keyword>
<protein>
    <submittedName>
        <fullName evidence="2">Uncharacterized protein</fullName>
    </submittedName>
</protein>
<reference evidence="2" key="1">
    <citation type="submission" date="2020-10" db="EMBL/GenBank/DDBJ databases">
        <authorList>
            <person name="Castelo-Branco R."/>
            <person name="Eusebio N."/>
            <person name="Adriana R."/>
            <person name="Vieira A."/>
            <person name="Brugerolle De Fraissinette N."/>
            <person name="Rezende De Castro R."/>
            <person name="Schneider M.P."/>
            <person name="Vasconcelos V."/>
            <person name="Leao P.N."/>
        </authorList>
    </citation>
    <scope>NUCLEOTIDE SEQUENCE</scope>
    <source>
        <strain evidence="2">LEGE 11480</strain>
    </source>
</reference>
<feature type="compositionally biased region" description="Polar residues" evidence="1">
    <location>
        <begin position="30"/>
        <end position="41"/>
    </location>
</feature>
<feature type="region of interest" description="Disordered" evidence="1">
    <location>
        <begin position="27"/>
        <end position="71"/>
    </location>
</feature>
<dbReference type="EMBL" id="JADEXQ010000088">
    <property type="protein sequence ID" value="MBE9032096.1"/>
    <property type="molecule type" value="Genomic_DNA"/>
</dbReference>
<organism evidence="2 3">
    <name type="scientific">Romeriopsis navalis LEGE 11480</name>
    <dbReference type="NCBI Taxonomy" id="2777977"/>
    <lineage>
        <taxon>Bacteria</taxon>
        <taxon>Bacillati</taxon>
        <taxon>Cyanobacteriota</taxon>
        <taxon>Cyanophyceae</taxon>
        <taxon>Leptolyngbyales</taxon>
        <taxon>Leptolyngbyaceae</taxon>
        <taxon>Romeriopsis</taxon>
        <taxon>Romeriopsis navalis</taxon>
    </lineage>
</organism>
<sequence length="145" mass="15407">MKPLNRFLIGTIALALNGCITLDPVPEAQQAPTPDPLQSTAPAIAAPTPVEPQATTPKASNQVASKKVPNGVSNFTPLSSGLTDQVDLFKPPANIHRAPNGQVLCSIKQAKSIKISGYTNTDQGTWYQTNACGSNGWISMRHVRF</sequence>
<dbReference type="AlphaFoldDB" id="A0A928VSC9"/>
<evidence type="ECO:0000313" key="3">
    <source>
        <dbReference type="Proteomes" id="UP000625316"/>
    </source>
</evidence>
<evidence type="ECO:0000256" key="1">
    <source>
        <dbReference type="SAM" id="MobiDB-lite"/>
    </source>
</evidence>
<evidence type="ECO:0000313" key="2">
    <source>
        <dbReference type="EMBL" id="MBE9032096.1"/>
    </source>
</evidence>
<proteinExistence type="predicted"/>